<dbReference type="InterPro" id="IPR040165">
    <property type="entry name" value="Diminuto-like"/>
</dbReference>
<dbReference type="Proteomes" id="UP000326565">
    <property type="component" value="Unassembled WGS sequence"/>
</dbReference>
<accession>A0A5N5X0T8</accession>
<keyword evidence="3" id="KW-1185">Reference proteome</keyword>
<dbReference type="EMBL" id="ML732235">
    <property type="protein sequence ID" value="KAB8072972.1"/>
    <property type="molecule type" value="Genomic_DNA"/>
</dbReference>
<evidence type="ECO:0008006" key="4">
    <source>
        <dbReference type="Google" id="ProtNLM"/>
    </source>
</evidence>
<dbReference type="AlphaFoldDB" id="A0A5N5X0T8"/>
<organism evidence="2 3">
    <name type="scientific">Aspergillus leporis</name>
    <dbReference type="NCBI Taxonomy" id="41062"/>
    <lineage>
        <taxon>Eukaryota</taxon>
        <taxon>Fungi</taxon>
        <taxon>Dikarya</taxon>
        <taxon>Ascomycota</taxon>
        <taxon>Pezizomycotina</taxon>
        <taxon>Eurotiomycetes</taxon>
        <taxon>Eurotiomycetidae</taxon>
        <taxon>Eurotiales</taxon>
        <taxon>Aspergillaceae</taxon>
        <taxon>Aspergillus</taxon>
        <taxon>Aspergillus subgen. Circumdati</taxon>
    </lineage>
</organism>
<name>A0A5N5X0T8_9EURO</name>
<dbReference type="InterPro" id="IPR016169">
    <property type="entry name" value="FAD-bd_PCMH_sub2"/>
</dbReference>
<keyword evidence="1" id="KW-0560">Oxidoreductase</keyword>
<dbReference type="OrthoDB" id="415825at2759"/>
<dbReference type="GO" id="GO:0016020">
    <property type="term" value="C:membrane"/>
    <property type="evidence" value="ECO:0007669"/>
    <property type="project" value="TreeGrafter"/>
</dbReference>
<dbReference type="GO" id="GO:0000246">
    <property type="term" value="F:Delta24(24-1) sterol reductase activity"/>
    <property type="evidence" value="ECO:0007669"/>
    <property type="project" value="TreeGrafter"/>
</dbReference>
<dbReference type="PANTHER" id="PTHR10801:SF0">
    <property type="entry name" value="DELTA(24)-STEROL REDUCTASE"/>
    <property type="match status" value="1"/>
</dbReference>
<dbReference type="SUPFAM" id="SSF56176">
    <property type="entry name" value="FAD-binding/transporter-associated domain-like"/>
    <property type="match status" value="1"/>
</dbReference>
<sequence length="382" mass="43451">MDTHSQDVARIASRVRAFYEQKQAYHIHHGSTYCTRKSTKTTANTVDTSSLCRILNVDPVNRVIQIEPNVAMDQLFRGITAGGGFNGTSGESASFQHGLFDRTVTRAELVLANGEIVEALPGNQPDLFYGAAVSFGSVQRFTSSSDPWFYMHIEGRMASRRRPLTEWIPLVDYLFRYDRGGFWVGNGLFKQYTIVDAAVPYPGASELVDFLDERFKKYPLWLCPLRQTTRALHSSLIHGLTAQRYSPDHPLDEPEMMLSLGVWGPGPGKYQEFVQFNRDLERQIWPLGGQKWLYSRTYYTESEFWSIYCQGTFDTLRQKYHASHLPTLYDKVKAKPVDNQAFGRFAKIFDTWPICGLYGLLYTFAAKEHLLAGAVAAVIMVY</sequence>
<dbReference type="InterPro" id="IPR036318">
    <property type="entry name" value="FAD-bd_PCMH-like_sf"/>
</dbReference>
<protein>
    <recommendedName>
        <fullName evidence="4">Delta(24)-sterol reductase</fullName>
    </recommendedName>
</protein>
<evidence type="ECO:0000313" key="2">
    <source>
        <dbReference type="EMBL" id="KAB8072972.1"/>
    </source>
</evidence>
<gene>
    <name evidence="2" type="ORF">BDV29DRAFT_192057</name>
</gene>
<reference evidence="2 3" key="1">
    <citation type="submission" date="2019-04" db="EMBL/GenBank/DDBJ databases">
        <title>Friends and foes A comparative genomics study of 23 Aspergillus species from section Flavi.</title>
        <authorList>
            <consortium name="DOE Joint Genome Institute"/>
            <person name="Kjaerbolling I."/>
            <person name="Vesth T."/>
            <person name="Frisvad J.C."/>
            <person name="Nybo J.L."/>
            <person name="Theobald S."/>
            <person name="Kildgaard S."/>
            <person name="Isbrandt T."/>
            <person name="Kuo A."/>
            <person name="Sato A."/>
            <person name="Lyhne E.K."/>
            <person name="Kogle M.E."/>
            <person name="Wiebenga A."/>
            <person name="Kun R.S."/>
            <person name="Lubbers R.J."/>
            <person name="Makela M.R."/>
            <person name="Barry K."/>
            <person name="Chovatia M."/>
            <person name="Clum A."/>
            <person name="Daum C."/>
            <person name="Haridas S."/>
            <person name="He G."/>
            <person name="LaButti K."/>
            <person name="Lipzen A."/>
            <person name="Mondo S."/>
            <person name="Riley R."/>
            <person name="Salamov A."/>
            <person name="Simmons B.A."/>
            <person name="Magnuson J.K."/>
            <person name="Henrissat B."/>
            <person name="Mortensen U.H."/>
            <person name="Larsen T.O."/>
            <person name="Devries R.P."/>
            <person name="Grigoriev I.V."/>
            <person name="Machida M."/>
            <person name="Baker S.E."/>
            <person name="Andersen M.R."/>
        </authorList>
    </citation>
    <scope>NUCLEOTIDE SEQUENCE [LARGE SCALE GENOMIC DNA]</scope>
    <source>
        <strain evidence="2 3">CBS 151.66</strain>
    </source>
</reference>
<evidence type="ECO:0000313" key="3">
    <source>
        <dbReference type="Proteomes" id="UP000326565"/>
    </source>
</evidence>
<dbReference type="GO" id="GO:0050660">
    <property type="term" value="F:flavin adenine dinucleotide binding"/>
    <property type="evidence" value="ECO:0007669"/>
    <property type="project" value="InterPro"/>
</dbReference>
<dbReference type="PANTHER" id="PTHR10801">
    <property type="entry name" value="24-DEHYDROCHOLESTEROL REDUCTASE"/>
    <property type="match status" value="1"/>
</dbReference>
<dbReference type="Gene3D" id="3.30.465.10">
    <property type="match status" value="1"/>
</dbReference>
<proteinExistence type="predicted"/>
<evidence type="ECO:0000256" key="1">
    <source>
        <dbReference type="ARBA" id="ARBA00023002"/>
    </source>
</evidence>
<dbReference type="GO" id="GO:0005737">
    <property type="term" value="C:cytoplasm"/>
    <property type="evidence" value="ECO:0007669"/>
    <property type="project" value="TreeGrafter"/>
</dbReference>
<dbReference type="GO" id="GO:0008202">
    <property type="term" value="P:steroid metabolic process"/>
    <property type="evidence" value="ECO:0007669"/>
    <property type="project" value="TreeGrafter"/>
</dbReference>